<evidence type="ECO:0000313" key="8">
    <source>
        <dbReference type="Proteomes" id="UP001589810"/>
    </source>
</evidence>
<feature type="transmembrane region" description="Helical" evidence="5">
    <location>
        <begin position="334"/>
        <end position="354"/>
    </location>
</feature>
<dbReference type="Pfam" id="PF07690">
    <property type="entry name" value="MFS_1"/>
    <property type="match status" value="1"/>
</dbReference>
<evidence type="ECO:0000256" key="1">
    <source>
        <dbReference type="ARBA" id="ARBA00004651"/>
    </source>
</evidence>
<name>A0ABV6MS72_9PSEU</name>
<dbReference type="Gene3D" id="1.20.1250.20">
    <property type="entry name" value="MFS general substrate transporter like domains"/>
    <property type="match status" value="2"/>
</dbReference>
<feature type="transmembrane region" description="Helical" evidence="5">
    <location>
        <begin position="160"/>
        <end position="180"/>
    </location>
</feature>
<evidence type="ECO:0000256" key="3">
    <source>
        <dbReference type="ARBA" id="ARBA00022989"/>
    </source>
</evidence>
<dbReference type="SUPFAM" id="SSF103473">
    <property type="entry name" value="MFS general substrate transporter"/>
    <property type="match status" value="1"/>
</dbReference>
<feature type="transmembrane region" description="Helical" evidence="5">
    <location>
        <begin position="74"/>
        <end position="93"/>
    </location>
</feature>
<reference evidence="7 8" key="1">
    <citation type="submission" date="2024-09" db="EMBL/GenBank/DDBJ databases">
        <authorList>
            <person name="Sun Q."/>
            <person name="Mori K."/>
        </authorList>
    </citation>
    <scope>NUCLEOTIDE SEQUENCE [LARGE SCALE GENOMIC DNA]</scope>
    <source>
        <strain evidence="7 8">TBRC 1432</strain>
    </source>
</reference>
<feature type="transmembrane region" description="Helical" evidence="5">
    <location>
        <begin position="360"/>
        <end position="383"/>
    </location>
</feature>
<dbReference type="InterPro" id="IPR020846">
    <property type="entry name" value="MFS_dom"/>
</dbReference>
<keyword evidence="2 5" id="KW-0812">Transmembrane</keyword>
<accession>A0ABV6MS72</accession>
<dbReference type="PROSITE" id="PS50850">
    <property type="entry name" value="MFS"/>
    <property type="match status" value="1"/>
</dbReference>
<dbReference type="InterPro" id="IPR005829">
    <property type="entry name" value="Sugar_transporter_CS"/>
</dbReference>
<comment type="caution">
    <text evidence="7">The sequence shown here is derived from an EMBL/GenBank/DDBJ whole genome shotgun (WGS) entry which is preliminary data.</text>
</comment>
<feature type="transmembrane region" description="Helical" evidence="5">
    <location>
        <begin position="276"/>
        <end position="295"/>
    </location>
</feature>
<protein>
    <submittedName>
        <fullName evidence="7">MFS transporter</fullName>
    </submittedName>
</protein>
<dbReference type="Proteomes" id="UP001589810">
    <property type="component" value="Unassembled WGS sequence"/>
</dbReference>
<feature type="transmembrane region" description="Helical" evidence="5">
    <location>
        <begin position="45"/>
        <end position="67"/>
    </location>
</feature>
<evidence type="ECO:0000256" key="4">
    <source>
        <dbReference type="ARBA" id="ARBA00023136"/>
    </source>
</evidence>
<dbReference type="PANTHER" id="PTHR23508:SF10">
    <property type="entry name" value="CARBOXYLIC ACID TRANSPORTER PROTEIN HOMOLOG"/>
    <property type="match status" value="1"/>
</dbReference>
<organism evidence="7 8">
    <name type="scientific">Kutzneria chonburiensis</name>
    <dbReference type="NCBI Taxonomy" id="1483604"/>
    <lineage>
        <taxon>Bacteria</taxon>
        <taxon>Bacillati</taxon>
        <taxon>Actinomycetota</taxon>
        <taxon>Actinomycetes</taxon>
        <taxon>Pseudonocardiales</taxon>
        <taxon>Pseudonocardiaceae</taxon>
        <taxon>Kutzneria</taxon>
    </lineage>
</organism>
<feature type="transmembrane region" description="Helical" evidence="5">
    <location>
        <begin position="210"/>
        <end position="227"/>
    </location>
</feature>
<dbReference type="EMBL" id="JBHLUD010000004">
    <property type="protein sequence ID" value="MFC0542730.1"/>
    <property type="molecule type" value="Genomic_DNA"/>
</dbReference>
<dbReference type="RefSeq" id="WP_273941146.1">
    <property type="nucleotide sequence ID" value="NZ_CP097263.1"/>
</dbReference>
<dbReference type="PROSITE" id="PS00216">
    <property type="entry name" value="SUGAR_TRANSPORT_1"/>
    <property type="match status" value="1"/>
</dbReference>
<gene>
    <name evidence="7" type="ORF">ACFFH7_14630</name>
</gene>
<evidence type="ECO:0000313" key="7">
    <source>
        <dbReference type="EMBL" id="MFC0542730.1"/>
    </source>
</evidence>
<feature type="transmembrane region" description="Helical" evidence="5">
    <location>
        <begin position="301"/>
        <end position="322"/>
    </location>
</feature>
<proteinExistence type="predicted"/>
<feature type="transmembrane region" description="Helical" evidence="5">
    <location>
        <begin position="132"/>
        <end position="154"/>
    </location>
</feature>
<dbReference type="InterPro" id="IPR036259">
    <property type="entry name" value="MFS_trans_sf"/>
</dbReference>
<comment type="subcellular location">
    <subcellularLocation>
        <location evidence="1">Cell membrane</location>
        <topology evidence="1">Multi-pass membrane protein</topology>
    </subcellularLocation>
</comment>
<dbReference type="PANTHER" id="PTHR23508">
    <property type="entry name" value="CARBOXYLIC ACID TRANSPORTER PROTEIN HOMOLOG"/>
    <property type="match status" value="1"/>
</dbReference>
<feature type="transmembrane region" description="Helical" evidence="5">
    <location>
        <begin position="99"/>
        <end position="120"/>
    </location>
</feature>
<keyword evidence="8" id="KW-1185">Reference proteome</keyword>
<dbReference type="PROSITE" id="PS00217">
    <property type="entry name" value="SUGAR_TRANSPORT_2"/>
    <property type="match status" value="1"/>
</dbReference>
<keyword evidence="4 5" id="KW-0472">Membrane</keyword>
<feature type="transmembrane region" description="Helical" evidence="5">
    <location>
        <begin position="7"/>
        <end position="33"/>
    </location>
</feature>
<sequence length="398" mass="41911">MRILRWTVLIGCFIAYLFDAFEITLLSLALPAIRHDLGLSGGQAGLLATATLLGIGVSSLAIGYLADNFGRKKALILSLAAFGVFTSALWAVPGFGTFLVIRFLAGLGLGGVWSVVSAYITETWPDRSRNRASAFVISAFPIGGALAAVTSGLFLPDWRLMFLIAGLLVALPILIVAAFFRESSSWLADRTDSEKPVVVGDVLRGPLRRATLLGTLMAALALIGFWGSSTWLPTYLGTERGLSPASVAWSLTALNLGMFLGYNAFGVLADRIGQRAAILLSLVGVTIALPVYALTTRADTLLWLGPLYGFCTAFFGLFGAYLGELFPTRVRTTGVGFCFNVGRGISAFAPFALIGVAGAIGFSGGLVVCALFFGLSAVVVAVLPTTRSAVPQDTSVQY</sequence>
<keyword evidence="3 5" id="KW-1133">Transmembrane helix</keyword>
<feature type="domain" description="Major facilitator superfamily (MFS) profile" evidence="6">
    <location>
        <begin position="8"/>
        <end position="388"/>
    </location>
</feature>
<evidence type="ECO:0000256" key="5">
    <source>
        <dbReference type="SAM" id="Phobius"/>
    </source>
</evidence>
<evidence type="ECO:0000256" key="2">
    <source>
        <dbReference type="ARBA" id="ARBA00022692"/>
    </source>
</evidence>
<dbReference type="InterPro" id="IPR011701">
    <property type="entry name" value="MFS"/>
</dbReference>
<evidence type="ECO:0000259" key="6">
    <source>
        <dbReference type="PROSITE" id="PS50850"/>
    </source>
</evidence>
<feature type="transmembrane region" description="Helical" evidence="5">
    <location>
        <begin position="247"/>
        <end position="269"/>
    </location>
</feature>